<dbReference type="InterPro" id="IPR001303">
    <property type="entry name" value="Aldolase_II/adducin_N"/>
</dbReference>
<dbReference type="Proteomes" id="UP000580517">
    <property type="component" value="Unassembled WGS sequence"/>
</dbReference>
<sequence>MTHASHDCQRLVRQAARALARAGLVHAYGHCSTRLDETHFLVCAPMPMGMILSESGAVVRVHGPLPDGVLGEVRIHQQIYRNRPDVGGVVRSMPRDAMALSAAGRTPAARHGMGCYFSPGVPLWDDVQLVRSEDQAEGVAAALGSGPAVVMRGNGVVTAAATLEKAVVLTWYLEDAARIELQLRSAGLAGEDGIVDPRAARLRATEAGRIFERMWDFLCDGDPENLAFQ</sequence>
<feature type="domain" description="Class II aldolase/adducin N-terminal" evidence="3">
    <location>
        <begin position="10"/>
        <end position="181"/>
    </location>
</feature>
<dbReference type="Pfam" id="PF00596">
    <property type="entry name" value="Aldolase_II"/>
    <property type="match status" value="1"/>
</dbReference>
<evidence type="ECO:0000259" key="3">
    <source>
        <dbReference type="SMART" id="SM01007"/>
    </source>
</evidence>
<dbReference type="SMART" id="SM01007">
    <property type="entry name" value="Aldolase_II"/>
    <property type="match status" value="1"/>
</dbReference>
<dbReference type="GO" id="GO:0046872">
    <property type="term" value="F:metal ion binding"/>
    <property type="evidence" value="ECO:0007669"/>
    <property type="project" value="UniProtKB-KW"/>
</dbReference>
<dbReference type="EMBL" id="JACCEW010000006">
    <property type="protein sequence ID" value="NYT38660.1"/>
    <property type="molecule type" value="Genomic_DNA"/>
</dbReference>
<protein>
    <submittedName>
        <fullName evidence="4">Class II aldolase/adducin family protein</fullName>
    </submittedName>
</protein>
<dbReference type="PANTHER" id="PTHR22789:SF0">
    <property type="entry name" value="3-OXO-TETRONATE 4-PHOSPHATE DECARBOXYLASE-RELATED"/>
    <property type="match status" value="1"/>
</dbReference>
<keyword evidence="2" id="KW-0456">Lyase</keyword>
<reference evidence="4 5" key="1">
    <citation type="submission" date="2020-07" db="EMBL/GenBank/DDBJ databases">
        <title>Taxonomic revisions and descriptions of new bacterial species based on genomic comparisons in the high-G+C-content subgroup of the family Alcaligenaceae.</title>
        <authorList>
            <person name="Szabo A."/>
            <person name="Felfoldi T."/>
        </authorList>
    </citation>
    <scope>NUCLEOTIDE SEQUENCE [LARGE SCALE GENOMIC DNA]</scope>
    <source>
        <strain evidence="4 5">DSM 25264</strain>
    </source>
</reference>
<dbReference type="AlphaFoldDB" id="A0A853FIU0"/>
<keyword evidence="5" id="KW-1185">Reference proteome</keyword>
<evidence type="ECO:0000256" key="2">
    <source>
        <dbReference type="ARBA" id="ARBA00023239"/>
    </source>
</evidence>
<evidence type="ECO:0000256" key="1">
    <source>
        <dbReference type="ARBA" id="ARBA00022723"/>
    </source>
</evidence>
<gene>
    <name evidence="4" type="ORF">H0A68_17405</name>
</gene>
<evidence type="ECO:0000313" key="5">
    <source>
        <dbReference type="Proteomes" id="UP000580517"/>
    </source>
</evidence>
<proteinExistence type="predicted"/>
<dbReference type="InterPro" id="IPR050197">
    <property type="entry name" value="Aldolase_class_II_sugar_metab"/>
</dbReference>
<dbReference type="GO" id="GO:0016832">
    <property type="term" value="F:aldehyde-lyase activity"/>
    <property type="evidence" value="ECO:0007669"/>
    <property type="project" value="TreeGrafter"/>
</dbReference>
<dbReference type="GO" id="GO:0005829">
    <property type="term" value="C:cytosol"/>
    <property type="evidence" value="ECO:0007669"/>
    <property type="project" value="TreeGrafter"/>
</dbReference>
<accession>A0A853FIU0</accession>
<dbReference type="RefSeq" id="WP_129970708.1">
    <property type="nucleotide sequence ID" value="NZ_JACCEW010000006.1"/>
</dbReference>
<name>A0A853FIU0_9BURK</name>
<dbReference type="Gene3D" id="3.40.225.10">
    <property type="entry name" value="Class II aldolase/adducin N-terminal domain"/>
    <property type="match status" value="1"/>
</dbReference>
<comment type="caution">
    <text evidence="4">The sequence shown here is derived from an EMBL/GenBank/DDBJ whole genome shotgun (WGS) entry which is preliminary data.</text>
</comment>
<dbReference type="GO" id="GO:0019323">
    <property type="term" value="P:pentose catabolic process"/>
    <property type="evidence" value="ECO:0007669"/>
    <property type="project" value="TreeGrafter"/>
</dbReference>
<dbReference type="SUPFAM" id="SSF53639">
    <property type="entry name" value="AraD/HMP-PK domain-like"/>
    <property type="match status" value="1"/>
</dbReference>
<dbReference type="OrthoDB" id="5500703at2"/>
<organism evidence="4 5">
    <name type="scientific">Allopusillimonas soli</name>
    <dbReference type="NCBI Taxonomy" id="659016"/>
    <lineage>
        <taxon>Bacteria</taxon>
        <taxon>Pseudomonadati</taxon>
        <taxon>Pseudomonadota</taxon>
        <taxon>Betaproteobacteria</taxon>
        <taxon>Burkholderiales</taxon>
        <taxon>Alcaligenaceae</taxon>
        <taxon>Allopusillimonas</taxon>
    </lineage>
</organism>
<keyword evidence="1" id="KW-0479">Metal-binding</keyword>
<evidence type="ECO:0000313" key="4">
    <source>
        <dbReference type="EMBL" id="NYT38660.1"/>
    </source>
</evidence>
<dbReference type="InterPro" id="IPR036409">
    <property type="entry name" value="Aldolase_II/adducin_N_sf"/>
</dbReference>
<dbReference type="PANTHER" id="PTHR22789">
    <property type="entry name" value="FUCULOSE PHOSPHATE ALDOLASE"/>
    <property type="match status" value="1"/>
</dbReference>